<feature type="region of interest" description="Disordered" evidence="5">
    <location>
        <begin position="1"/>
        <end position="20"/>
    </location>
</feature>
<dbReference type="PANTHER" id="PTHR33238">
    <property type="entry name" value="IRON (METAL) DEPENDENT REPRESSOR, DTXR FAMILY"/>
    <property type="match status" value="1"/>
</dbReference>
<dbReference type="Proteomes" id="UP001596328">
    <property type="component" value="Unassembled WGS sequence"/>
</dbReference>
<comment type="similarity">
    <text evidence="1">Belongs to the DtxR/MntR family.</text>
</comment>
<evidence type="ECO:0000256" key="4">
    <source>
        <dbReference type="ARBA" id="ARBA00023163"/>
    </source>
</evidence>
<feature type="domain" description="HTH dtxR-type" evidence="6">
    <location>
        <begin position="1"/>
        <end position="52"/>
    </location>
</feature>
<organism evidence="7 8">
    <name type="scientific">Halobium palmae</name>
    <dbReference type="NCBI Taxonomy" id="1776492"/>
    <lineage>
        <taxon>Archaea</taxon>
        <taxon>Methanobacteriati</taxon>
        <taxon>Methanobacteriota</taxon>
        <taxon>Stenosarchaea group</taxon>
        <taxon>Halobacteria</taxon>
        <taxon>Halobacteriales</taxon>
        <taxon>Haloferacaceae</taxon>
        <taxon>Halobium</taxon>
    </lineage>
</organism>
<dbReference type="InterPro" id="IPR050536">
    <property type="entry name" value="DtxR_MntR_Metal-Reg"/>
</dbReference>
<dbReference type="SUPFAM" id="SSF46785">
    <property type="entry name" value="Winged helix' DNA-binding domain"/>
    <property type="match status" value="1"/>
</dbReference>
<feature type="non-terminal residue" evidence="7">
    <location>
        <position position="1"/>
    </location>
</feature>
<sequence>LYLADRRGNTPTSSGFVADRLGRSPSAATEMLQRLAAEGLVTREPYEGAKLTPEGRESAEELYETYRVLSQFFRDVLDLDAHEEEAIRLTGNVSATVVERLAATILDAEAPSESTGGAGRAADGDR</sequence>
<dbReference type="GO" id="GO:0003677">
    <property type="term" value="F:DNA binding"/>
    <property type="evidence" value="ECO:0007669"/>
    <property type="project" value="UniProtKB-KW"/>
</dbReference>
<dbReference type="SMART" id="SM00529">
    <property type="entry name" value="HTH_DTXR"/>
    <property type="match status" value="1"/>
</dbReference>
<accession>A0ABD5RZC0</accession>
<dbReference type="InterPro" id="IPR036390">
    <property type="entry name" value="WH_DNA-bd_sf"/>
</dbReference>
<evidence type="ECO:0000256" key="1">
    <source>
        <dbReference type="ARBA" id="ARBA00007871"/>
    </source>
</evidence>
<keyword evidence="3" id="KW-0238">DNA-binding</keyword>
<keyword evidence="8" id="KW-1185">Reference proteome</keyword>
<dbReference type="EMBL" id="JBHSWU010000281">
    <property type="protein sequence ID" value="MFC6724794.1"/>
    <property type="molecule type" value="Genomic_DNA"/>
</dbReference>
<evidence type="ECO:0000259" key="6">
    <source>
        <dbReference type="PROSITE" id="PS50944"/>
    </source>
</evidence>
<keyword evidence="2" id="KW-0805">Transcription regulation</keyword>
<dbReference type="InterPro" id="IPR022689">
    <property type="entry name" value="Iron_dep_repressor"/>
</dbReference>
<dbReference type="InterPro" id="IPR022687">
    <property type="entry name" value="HTH_DTXR"/>
</dbReference>
<gene>
    <name evidence="7" type="ORF">ACFQE1_10510</name>
</gene>
<dbReference type="AlphaFoldDB" id="A0ABD5RZC0"/>
<dbReference type="Pfam" id="PF02742">
    <property type="entry name" value="Fe_dep_repr_C"/>
    <property type="match status" value="1"/>
</dbReference>
<evidence type="ECO:0000256" key="5">
    <source>
        <dbReference type="SAM" id="MobiDB-lite"/>
    </source>
</evidence>
<comment type="caution">
    <text evidence="7">The sequence shown here is derived from an EMBL/GenBank/DDBJ whole genome shotgun (WGS) entry which is preliminary data.</text>
</comment>
<dbReference type="Pfam" id="PF01325">
    <property type="entry name" value="Fe_dep_repress"/>
    <property type="match status" value="1"/>
</dbReference>
<evidence type="ECO:0000256" key="3">
    <source>
        <dbReference type="ARBA" id="ARBA00023125"/>
    </source>
</evidence>
<reference evidence="7 8" key="1">
    <citation type="journal article" date="2019" name="Int. J. Syst. Evol. Microbiol.">
        <title>The Global Catalogue of Microorganisms (GCM) 10K type strain sequencing project: providing services to taxonomists for standard genome sequencing and annotation.</title>
        <authorList>
            <consortium name="The Broad Institute Genomics Platform"/>
            <consortium name="The Broad Institute Genome Sequencing Center for Infectious Disease"/>
            <person name="Wu L."/>
            <person name="Ma J."/>
        </authorList>
    </citation>
    <scope>NUCLEOTIDE SEQUENCE [LARGE SCALE GENOMIC DNA]</scope>
    <source>
        <strain evidence="7 8">NBRC 111368</strain>
    </source>
</reference>
<evidence type="ECO:0000256" key="2">
    <source>
        <dbReference type="ARBA" id="ARBA00023015"/>
    </source>
</evidence>
<dbReference type="InterPro" id="IPR036388">
    <property type="entry name" value="WH-like_DNA-bd_sf"/>
</dbReference>
<dbReference type="PANTHER" id="PTHR33238:SF7">
    <property type="entry name" value="IRON-DEPENDENT TRANSCRIPTIONAL REGULATOR"/>
    <property type="match status" value="1"/>
</dbReference>
<dbReference type="PROSITE" id="PS50944">
    <property type="entry name" value="HTH_DTXR"/>
    <property type="match status" value="1"/>
</dbReference>
<evidence type="ECO:0000313" key="7">
    <source>
        <dbReference type="EMBL" id="MFC6724794.1"/>
    </source>
</evidence>
<keyword evidence="4" id="KW-0804">Transcription</keyword>
<dbReference type="Gene3D" id="1.10.10.10">
    <property type="entry name" value="Winged helix-like DNA-binding domain superfamily/Winged helix DNA-binding domain"/>
    <property type="match status" value="1"/>
</dbReference>
<evidence type="ECO:0000313" key="8">
    <source>
        <dbReference type="Proteomes" id="UP001596328"/>
    </source>
</evidence>
<proteinExistence type="inferred from homology"/>
<protein>
    <submittedName>
        <fullName evidence="7">Metal-dependent transcriptional regulator</fullName>
    </submittedName>
</protein>
<dbReference type="InterPro" id="IPR001367">
    <property type="entry name" value="Fe_dep_repressor"/>
</dbReference>
<name>A0ABD5RZC0_9EURY</name>